<comment type="caution">
    <text evidence="1">The sequence shown here is derived from an EMBL/GenBank/DDBJ whole genome shotgun (WGS) entry which is preliminary data.</text>
</comment>
<dbReference type="Proteomes" id="UP000789405">
    <property type="component" value="Unassembled WGS sequence"/>
</dbReference>
<feature type="non-terminal residue" evidence="1">
    <location>
        <position position="65"/>
    </location>
</feature>
<proteinExistence type="predicted"/>
<sequence>MTLFSLIQKSNPKVYKRNFQEEFVRETNKNNAMIYDTGSQLSTWTLTLQICCIEEKKTGIIQCVK</sequence>
<gene>
    <name evidence="1" type="ORF">DERYTH_LOCUS7768</name>
</gene>
<reference evidence="1" key="1">
    <citation type="submission" date="2021-06" db="EMBL/GenBank/DDBJ databases">
        <authorList>
            <person name="Kallberg Y."/>
            <person name="Tangrot J."/>
            <person name="Rosling A."/>
        </authorList>
    </citation>
    <scope>NUCLEOTIDE SEQUENCE</scope>
    <source>
        <strain evidence="1">MA453B</strain>
    </source>
</reference>
<accession>A0A9N9GDZ8</accession>
<dbReference type="AlphaFoldDB" id="A0A9N9GDZ8"/>
<protein>
    <submittedName>
        <fullName evidence="1">23448_t:CDS:1</fullName>
    </submittedName>
</protein>
<keyword evidence="2" id="KW-1185">Reference proteome</keyword>
<evidence type="ECO:0000313" key="1">
    <source>
        <dbReference type="EMBL" id="CAG8603531.1"/>
    </source>
</evidence>
<evidence type="ECO:0000313" key="2">
    <source>
        <dbReference type="Proteomes" id="UP000789405"/>
    </source>
</evidence>
<name>A0A9N9GDZ8_9GLOM</name>
<dbReference type="EMBL" id="CAJVPY010003850">
    <property type="protein sequence ID" value="CAG8603531.1"/>
    <property type="molecule type" value="Genomic_DNA"/>
</dbReference>
<organism evidence="1 2">
    <name type="scientific">Dentiscutata erythropus</name>
    <dbReference type="NCBI Taxonomy" id="1348616"/>
    <lineage>
        <taxon>Eukaryota</taxon>
        <taxon>Fungi</taxon>
        <taxon>Fungi incertae sedis</taxon>
        <taxon>Mucoromycota</taxon>
        <taxon>Glomeromycotina</taxon>
        <taxon>Glomeromycetes</taxon>
        <taxon>Diversisporales</taxon>
        <taxon>Gigasporaceae</taxon>
        <taxon>Dentiscutata</taxon>
    </lineage>
</organism>